<evidence type="ECO:0000256" key="4">
    <source>
        <dbReference type="ARBA" id="ARBA00023125"/>
    </source>
</evidence>
<sequence length="396" mass="46204">MGRYRCAYNCKESSGSDVKFFKFPLNNSRKLKKWLTNMNLEDWSPSRFSVLCIHHFEEQYIDRTGKNVTLRGDAVPTIFSSSKIITQKEKVCLCFPVSMETSVRLHLSHNFLLTLIVHSLKNKQTNISYVKLKPVKLERWRIIADEGLMKIKSFPHFFHGHYCAPHVRSVLWMRVLAWNRHFAILAVQVQEAWQWLGLDVRGPLPQTLNGHRYILTVADYYSRWVEAVPMESCLPPDVAKNVADMITYFGYPFRILSRLPHDIVHKVNQELKDQLKISIPIVVQHQQTGSLDLVTPQLIDRMVFDLTEEHAADWNVYLPAKVFSLCFNEHPSMKNRPFSLLCCNGVEPYRSPRELDVSFEHLKSKGGKRINWVLSISIWSFGYLKQQFHQTSDCFF</sequence>
<feature type="domain" description="THAP-type" evidence="6">
    <location>
        <begin position="1"/>
        <end position="79"/>
    </location>
</feature>
<dbReference type="InterPro" id="IPR012337">
    <property type="entry name" value="RNaseH-like_sf"/>
</dbReference>
<dbReference type="Gene3D" id="3.30.420.10">
    <property type="entry name" value="Ribonuclease H-like superfamily/Ribonuclease H"/>
    <property type="match status" value="1"/>
</dbReference>
<dbReference type="SMART" id="SM00980">
    <property type="entry name" value="THAP"/>
    <property type="match status" value="1"/>
</dbReference>
<dbReference type="PANTHER" id="PTHR46927">
    <property type="entry name" value="AGAP005574-PA"/>
    <property type="match status" value="1"/>
</dbReference>
<dbReference type="SMART" id="SM00692">
    <property type="entry name" value="DM3"/>
    <property type="match status" value="1"/>
</dbReference>
<dbReference type="SUPFAM" id="SSF53098">
    <property type="entry name" value="Ribonuclease H-like"/>
    <property type="match status" value="1"/>
</dbReference>
<evidence type="ECO:0000256" key="1">
    <source>
        <dbReference type="ARBA" id="ARBA00022723"/>
    </source>
</evidence>
<protein>
    <recommendedName>
        <fullName evidence="6">THAP-type domain-containing protein</fullName>
    </recommendedName>
</protein>
<dbReference type="InterPro" id="IPR052224">
    <property type="entry name" value="THAP_domain_protein"/>
</dbReference>
<evidence type="ECO:0000313" key="8">
    <source>
        <dbReference type="Proteomes" id="UP000694383"/>
    </source>
</evidence>
<reference evidence="7" key="1">
    <citation type="submission" date="2025-08" db="UniProtKB">
        <authorList>
            <consortium name="Ensembl"/>
        </authorList>
    </citation>
    <scope>IDENTIFICATION</scope>
</reference>
<dbReference type="GO" id="GO:0003677">
    <property type="term" value="F:DNA binding"/>
    <property type="evidence" value="ECO:0007669"/>
    <property type="project" value="UniProtKB-UniRule"/>
</dbReference>
<keyword evidence="4 5" id="KW-0238">DNA-binding</keyword>
<dbReference type="SUPFAM" id="SSF57716">
    <property type="entry name" value="Glucocorticoid receptor-like (DNA-binding domain)"/>
    <property type="match status" value="1"/>
</dbReference>
<dbReference type="Ensembl" id="ENSOSIT00000010417.1">
    <property type="protein sequence ID" value="ENSOSIP00000009783.1"/>
    <property type="gene ID" value="ENSOSIG00000006144.1"/>
</dbReference>
<dbReference type="Pfam" id="PF05485">
    <property type="entry name" value="THAP"/>
    <property type="match status" value="1"/>
</dbReference>
<keyword evidence="1" id="KW-0479">Metal-binding</keyword>
<dbReference type="Proteomes" id="UP000694383">
    <property type="component" value="Unplaced"/>
</dbReference>
<accession>A0A8C7X8S1</accession>
<dbReference type="InterPro" id="IPR036397">
    <property type="entry name" value="RNaseH_sf"/>
</dbReference>
<evidence type="ECO:0000256" key="5">
    <source>
        <dbReference type="PROSITE-ProRule" id="PRU00309"/>
    </source>
</evidence>
<evidence type="ECO:0000256" key="3">
    <source>
        <dbReference type="ARBA" id="ARBA00022833"/>
    </source>
</evidence>
<dbReference type="AlphaFoldDB" id="A0A8C7X8S1"/>
<dbReference type="GeneTree" id="ENSGT00940000166194"/>
<keyword evidence="2 5" id="KW-0863">Zinc-finger</keyword>
<evidence type="ECO:0000313" key="7">
    <source>
        <dbReference type="Ensembl" id="ENSOSIP00000009783.1"/>
    </source>
</evidence>
<reference evidence="7" key="2">
    <citation type="submission" date="2025-09" db="UniProtKB">
        <authorList>
            <consortium name="Ensembl"/>
        </authorList>
    </citation>
    <scope>IDENTIFICATION</scope>
</reference>
<dbReference type="InterPro" id="IPR006612">
    <property type="entry name" value="THAP_Znf"/>
</dbReference>
<keyword evidence="8" id="KW-1185">Reference proteome</keyword>
<dbReference type="PROSITE" id="PS50950">
    <property type="entry name" value="ZF_THAP"/>
    <property type="match status" value="1"/>
</dbReference>
<keyword evidence="3" id="KW-0862">Zinc</keyword>
<dbReference type="PANTHER" id="PTHR46927:SF3">
    <property type="entry name" value="THAP-TYPE DOMAIN-CONTAINING PROTEIN"/>
    <property type="match status" value="1"/>
</dbReference>
<proteinExistence type="predicted"/>
<dbReference type="GO" id="GO:0008270">
    <property type="term" value="F:zinc ion binding"/>
    <property type="evidence" value="ECO:0007669"/>
    <property type="project" value="UniProtKB-KW"/>
</dbReference>
<evidence type="ECO:0000256" key="2">
    <source>
        <dbReference type="ARBA" id="ARBA00022771"/>
    </source>
</evidence>
<name>A0A8C7X8S1_9TELE</name>
<organism evidence="7 8">
    <name type="scientific">Oryzias sinensis</name>
    <name type="common">Chinese medaka</name>
    <dbReference type="NCBI Taxonomy" id="183150"/>
    <lineage>
        <taxon>Eukaryota</taxon>
        <taxon>Metazoa</taxon>
        <taxon>Chordata</taxon>
        <taxon>Craniata</taxon>
        <taxon>Vertebrata</taxon>
        <taxon>Euteleostomi</taxon>
        <taxon>Actinopterygii</taxon>
        <taxon>Neopterygii</taxon>
        <taxon>Teleostei</taxon>
        <taxon>Neoteleostei</taxon>
        <taxon>Acanthomorphata</taxon>
        <taxon>Ovalentaria</taxon>
        <taxon>Atherinomorphae</taxon>
        <taxon>Beloniformes</taxon>
        <taxon>Adrianichthyidae</taxon>
        <taxon>Oryziinae</taxon>
        <taxon>Oryzias</taxon>
    </lineage>
</organism>
<evidence type="ECO:0000259" key="6">
    <source>
        <dbReference type="PROSITE" id="PS50950"/>
    </source>
</evidence>